<accession>A0A556AU29</accession>
<name>A0A556AU29_9BURK</name>
<organism evidence="1 2">
    <name type="scientific">Verticiella sediminum</name>
    <dbReference type="NCBI Taxonomy" id="1247510"/>
    <lineage>
        <taxon>Bacteria</taxon>
        <taxon>Pseudomonadati</taxon>
        <taxon>Pseudomonadota</taxon>
        <taxon>Betaproteobacteria</taxon>
        <taxon>Burkholderiales</taxon>
        <taxon>Alcaligenaceae</taxon>
        <taxon>Verticiella</taxon>
    </lineage>
</organism>
<evidence type="ECO:0000313" key="1">
    <source>
        <dbReference type="EMBL" id="TSH96451.1"/>
    </source>
</evidence>
<gene>
    <name evidence="1" type="ORF">FOZ76_09455</name>
</gene>
<evidence type="ECO:0000313" key="2">
    <source>
        <dbReference type="Proteomes" id="UP000318405"/>
    </source>
</evidence>
<protein>
    <submittedName>
        <fullName evidence="1">Uncharacterized protein</fullName>
    </submittedName>
</protein>
<proteinExistence type="predicted"/>
<dbReference type="OrthoDB" id="8659325at2"/>
<dbReference type="EMBL" id="VLTJ01000016">
    <property type="protein sequence ID" value="TSH96451.1"/>
    <property type="molecule type" value="Genomic_DNA"/>
</dbReference>
<comment type="caution">
    <text evidence="1">The sequence shown here is derived from an EMBL/GenBank/DDBJ whole genome shotgun (WGS) entry which is preliminary data.</text>
</comment>
<reference evidence="1 2" key="1">
    <citation type="submission" date="2019-07" db="EMBL/GenBank/DDBJ databases">
        <title>Qingshengfaniella alkalisoli gen. nov., sp. nov., isolated from saline soil.</title>
        <authorList>
            <person name="Xu L."/>
            <person name="Huang X.-X."/>
            <person name="Sun J.-Q."/>
        </authorList>
    </citation>
    <scope>NUCLEOTIDE SEQUENCE [LARGE SCALE GENOMIC DNA]</scope>
    <source>
        <strain evidence="1 2">DSM 27279</strain>
    </source>
</reference>
<sequence>MMKMQITFNKTDGSTGMALVDGVVNDPIEARRELVAALDLPDASDHNDADARLRAAGIEPASVQVVPLVE</sequence>
<dbReference type="AlphaFoldDB" id="A0A556AU29"/>
<keyword evidence="2" id="KW-1185">Reference proteome</keyword>
<dbReference type="Proteomes" id="UP000318405">
    <property type="component" value="Unassembled WGS sequence"/>
</dbReference>